<dbReference type="EnsemblBacteria" id="CAJ68554">
    <property type="protein sequence ID" value="CAJ68554"/>
    <property type="gene ID" value="CD630_16870"/>
</dbReference>
<dbReference type="EMBL" id="AM180355">
    <property type="protein sequence ID" value="CAJ68554.1"/>
    <property type="molecule type" value="Genomic_DNA"/>
</dbReference>
<name>Q186P2_CLOD6</name>
<accession>Q186P2</accession>
<reference evidence="1 2" key="1">
    <citation type="journal article" date="2006" name="Nat. Genet.">
        <title>The multidrug-resistant human pathogen Clostridium difficile has a highly mobile, mosaic genome.</title>
        <authorList>
            <person name="Sebaihia M."/>
            <person name="Wren B.W."/>
            <person name="Mullany P."/>
            <person name="Fairweather N.F."/>
            <person name="Minton N."/>
            <person name="Stabler R."/>
            <person name="Thomson N.R."/>
            <person name="Roberts A.P."/>
            <person name="Cerdeno-Tarraga A.M."/>
            <person name="Wang H."/>
            <person name="Holden M.T.G."/>
            <person name="Wright A."/>
            <person name="Churcher C."/>
            <person name="Quail M.A."/>
            <person name="Baker S."/>
            <person name="Bason N."/>
            <person name="Brooks K."/>
            <person name="Chillingworth T."/>
            <person name="Cronin A."/>
            <person name="Davis P."/>
            <person name="Dowd L."/>
            <person name="Fraser A."/>
            <person name="Feltwell T."/>
            <person name="Hance Z."/>
            <person name="Holroyd S."/>
            <person name="Jagels K."/>
            <person name="Moule S."/>
            <person name="Mungall K."/>
            <person name="Price C."/>
            <person name="Rabbinowitsch R."/>
            <person name="Sharp S."/>
            <person name="Simmonds M."/>
            <person name="Steven K."/>
            <person name="Unwin L."/>
            <person name="Whithead S."/>
            <person name="Dupuy B."/>
            <person name="Dougan G."/>
            <person name="Barrell B.and.Parkhill.J."/>
        </authorList>
    </citation>
    <scope>NUCLEOTIDE SEQUENCE [LARGE SCALE GENOMIC DNA]</scope>
    <source>
        <strain evidence="1 2">630</strain>
    </source>
</reference>
<evidence type="ECO:0000313" key="1">
    <source>
        <dbReference type="EMBL" id="CAJ68554.1"/>
    </source>
</evidence>
<gene>
    <name evidence="1" type="ordered locus">CD630_16870</name>
</gene>
<protein>
    <submittedName>
        <fullName evidence="1">Lipoprotein</fullName>
    </submittedName>
</protein>
<dbReference type="BioCyc" id="PDIF272563:G12WB-1829-MONOMER"/>
<sequence>MLNMNKIVKKSISLMIILTIFIFMLTACEKDEQPDSVDIQTEDKNEIKIDEGNAKVLNIGKSEIINIDEGDKVDTSTKVENNSTFNISNVELIYNEYDENKKIISSDSKALLDMTLMPGKVAYIECGHKTFVKGVEVYAYEYEAEGKIVYVNLKENTINIRNNNIKLENSSQYEVLSTSELKKVNESNEGITYQVKVKNSSSKDLGNIILKTAEVNENGEYLTVNRVPSYKILKPSEETDIDILCSTKAKSVEIVGYTYDDIKEKANVDIDLKSHKVKIDK</sequence>
<dbReference type="AlphaFoldDB" id="Q186P2"/>
<dbReference type="Proteomes" id="UP000001978">
    <property type="component" value="Chromosome"/>
</dbReference>
<organism evidence="1 2">
    <name type="scientific">Clostridioides difficile (strain 630)</name>
    <name type="common">Peptoclostridium difficile</name>
    <dbReference type="NCBI Taxonomy" id="272563"/>
    <lineage>
        <taxon>Bacteria</taxon>
        <taxon>Bacillati</taxon>
        <taxon>Bacillota</taxon>
        <taxon>Clostridia</taxon>
        <taxon>Peptostreptococcales</taxon>
        <taxon>Peptostreptococcaceae</taxon>
        <taxon>Clostridioides</taxon>
    </lineage>
</organism>
<proteinExistence type="predicted"/>
<dbReference type="PATRIC" id="fig|272563.8.peg.1765"/>
<dbReference type="KEGG" id="cdf:CD630_16870"/>
<dbReference type="OrthoDB" id="1756677at2"/>
<dbReference type="STRING" id="272563.CD630_16870"/>
<dbReference type="eggNOG" id="ENOG5033UB1">
    <property type="taxonomic scope" value="Bacteria"/>
</dbReference>
<dbReference type="PROSITE" id="PS51257">
    <property type="entry name" value="PROKAR_LIPOPROTEIN"/>
    <property type="match status" value="1"/>
</dbReference>
<keyword evidence="1" id="KW-0449">Lipoprotein</keyword>
<evidence type="ECO:0000313" key="2">
    <source>
        <dbReference type="Proteomes" id="UP000001978"/>
    </source>
</evidence>